<dbReference type="EMBL" id="BARS01017605">
    <property type="protein sequence ID" value="GAF86328.1"/>
    <property type="molecule type" value="Genomic_DNA"/>
</dbReference>
<comment type="caution">
    <text evidence="2">The sequence shown here is derived from an EMBL/GenBank/DDBJ whole genome shotgun (WGS) entry which is preliminary data.</text>
</comment>
<protein>
    <submittedName>
        <fullName evidence="2">Uncharacterized protein</fullName>
    </submittedName>
</protein>
<feature type="transmembrane region" description="Helical" evidence="1">
    <location>
        <begin position="12"/>
        <end position="32"/>
    </location>
</feature>
<organism evidence="2">
    <name type="scientific">marine sediment metagenome</name>
    <dbReference type="NCBI Taxonomy" id="412755"/>
    <lineage>
        <taxon>unclassified sequences</taxon>
        <taxon>metagenomes</taxon>
        <taxon>ecological metagenomes</taxon>
    </lineage>
</organism>
<feature type="transmembrane region" description="Helical" evidence="1">
    <location>
        <begin position="38"/>
        <end position="65"/>
    </location>
</feature>
<evidence type="ECO:0000256" key="1">
    <source>
        <dbReference type="SAM" id="Phobius"/>
    </source>
</evidence>
<keyword evidence="1" id="KW-1133">Transmembrane helix</keyword>
<name>X0SYP0_9ZZZZ</name>
<keyword evidence="1" id="KW-0812">Transmembrane</keyword>
<sequence>MGALLGAIKGIWRGVVLVLLAVLVPGIAWLAATYMDGVLGFGFTTIFLVVLGLEAFLGLAALFGIASEVQERHSEALDQVAPEQSPE</sequence>
<gene>
    <name evidence="2" type="ORF">S01H1_28773</name>
</gene>
<proteinExistence type="predicted"/>
<keyword evidence="1" id="KW-0472">Membrane</keyword>
<dbReference type="AlphaFoldDB" id="X0SYP0"/>
<accession>X0SYP0</accession>
<evidence type="ECO:0000313" key="2">
    <source>
        <dbReference type="EMBL" id="GAF86328.1"/>
    </source>
</evidence>
<reference evidence="2" key="1">
    <citation type="journal article" date="2014" name="Front. Microbiol.">
        <title>High frequency of phylogenetically diverse reductive dehalogenase-homologous genes in deep subseafloor sedimentary metagenomes.</title>
        <authorList>
            <person name="Kawai M."/>
            <person name="Futagami T."/>
            <person name="Toyoda A."/>
            <person name="Takaki Y."/>
            <person name="Nishi S."/>
            <person name="Hori S."/>
            <person name="Arai W."/>
            <person name="Tsubouchi T."/>
            <person name="Morono Y."/>
            <person name="Uchiyama I."/>
            <person name="Ito T."/>
            <person name="Fujiyama A."/>
            <person name="Inagaki F."/>
            <person name="Takami H."/>
        </authorList>
    </citation>
    <scope>NUCLEOTIDE SEQUENCE</scope>
    <source>
        <strain evidence="2">Expedition CK06-06</strain>
    </source>
</reference>